<name>B3E5G8_TRIL1</name>
<dbReference type="GO" id="GO:0051537">
    <property type="term" value="F:2 iron, 2 sulfur cluster binding"/>
    <property type="evidence" value="ECO:0007669"/>
    <property type="project" value="UniProtKB-KW"/>
</dbReference>
<evidence type="ECO:0000259" key="5">
    <source>
        <dbReference type="SMART" id="SM00704"/>
    </source>
</evidence>
<dbReference type="PANTHER" id="PTHR46491">
    <property type="entry name" value="CDGSH IRON SULFUR DOMAIN PROTEIN HOMOLOG"/>
    <property type="match status" value="1"/>
</dbReference>
<dbReference type="AlphaFoldDB" id="B3E5G8"/>
<proteinExistence type="predicted"/>
<dbReference type="GO" id="GO:0046872">
    <property type="term" value="F:metal ion binding"/>
    <property type="evidence" value="ECO:0007669"/>
    <property type="project" value="UniProtKB-KW"/>
</dbReference>
<reference evidence="6 7" key="1">
    <citation type="submission" date="2008-05" db="EMBL/GenBank/DDBJ databases">
        <title>Complete sequence of chromosome of Geobacter lovleyi SZ.</title>
        <authorList>
            <consortium name="US DOE Joint Genome Institute"/>
            <person name="Lucas S."/>
            <person name="Copeland A."/>
            <person name="Lapidus A."/>
            <person name="Glavina del Rio T."/>
            <person name="Dalin E."/>
            <person name="Tice H."/>
            <person name="Bruce D."/>
            <person name="Goodwin L."/>
            <person name="Pitluck S."/>
            <person name="Chertkov O."/>
            <person name="Meincke L."/>
            <person name="Brettin T."/>
            <person name="Detter J.C."/>
            <person name="Han C."/>
            <person name="Tapia R."/>
            <person name="Kuske C.R."/>
            <person name="Schmutz J."/>
            <person name="Larimer F."/>
            <person name="Land M."/>
            <person name="Hauser L."/>
            <person name="Kyrpides N."/>
            <person name="Mikhailova N."/>
            <person name="Sung Y."/>
            <person name="Fletcher K.E."/>
            <person name="Ritalahti K.M."/>
            <person name="Loeffler F.E."/>
            <person name="Richardson P."/>
        </authorList>
    </citation>
    <scope>NUCLEOTIDE SEQUENCE [LARGE SCALE GENOMIC DNA]</scope>
    <source>
        <strain evidence="7">ATCC BAA-1151 / DSM 17278 / SZ</strain>
    </source>
</reference>
<sequence>MCFRPAGVNKPQECPNCKKKLAAIGGVKQKICPFCKTALGEEPKPEPITVELEPGTYQRCTCGKSKTMPFCDGSHAGSGMSPLEFEITEKQQVKLCNCGKTKTAPFCDGSHTK</sequence>
<evidence type="ECO:0000256" key="2">
    <source>
        <dbReference type="ARBA" id="ARBA00022723"/>
    </source>
</evidence>
<dbReference type="Proteomes" id="UP000002420">
    <property type="component" value="Chromosome"/>
</dbReference>
<dbReference type="KEGG" id="glo:Glov_0916"/>
<evidence type="ECO:0000256" key="3">
    <source>
        <dbReference type="ARBA" id="ARBA00023004"/>
    </source>
</evidence>
<keyword evidence="4" id="KW-0411">Iron-sulfur</keyword>
<dbReference type="EMBL" id="CP001089">
    <property type="protein sequence ID" value="ACD94639.1"/>
    <property type="molecule type" value="Genomic_DNA"/>
</dbReference>
<keyword evidence="3" id="KW-0408">Iron</keyword>
<evidence type="ECO:0000313" key="7">
    <source>
        <dbReference type="Proteomes" id="UP000002420"/>
    </source>
</evidence>
<keyword evidence="1" id="KW-0001">2Fe-2S</keyword>
<dbReference type="InterPro" id="IPR052950">
    <property type="entry name" value="CISD"/>
</dbReference>
<keyword evidence="2" id="KW-0479">Metal-binding</keyword>
<protein>
    <submittedName>
        <fullName evidence="6">Zinc finger CDGSH-type domain protein</fullName>
    </submittedName>
</protein>
<feature type="domain" description="Iron-binding zinc finger CDGSH type" evidence="5">
    <location>
        <begin position="47"/>
        <end position="81"/>
    </location>
</feature>
<dbReference type="InterPro" id="IPR042216">
    <property type="entry name" value="MitoNEET_CISD"/>
</dbReference>
<dbReference type="GO" id="GO:0005737">
    <property type="term" value="C:cytoplasm"/>
    <property type="evidence" value="ECO:0007669"/>
    <property type="project" value="UniProtKB-ARBA"/>
</dbReference>
<dbReference type="Gene3D" id="3.40.5.90">
    <property type="entry name" value="CDGSH iron-sulfur domain, mitoNEET-type"/>
    <property type="match status" value="2"/>
</dbReference>
<feature type="domain" description="Iron-binding zinc finger CDGSH type" evidence="5">
    <location>
        <begin position="82"/>
        <end position="113"/>
    </location>
</feature>
<keyword evidence="7" id="KW-1185">Reference proteome</keyword>
<dbReference type="Pfam" id="PF09360">
    <property type="entry name" value="zf-CDGSH"/>
    <property type="match status" value="2"/>
</dbReference>
<dbReference type="eggNOG" id="COG3369">
    <property type="taxonomic scope" value="Bacteria"/>
</dbReference>
<evidence type="ECO:0000256" key="1">
    <source>
        <dbReference type="ARBA" id="ARBA00022714"/>
    </source>
</evidence>
<evidence type="ECO:0000313" key="6">
    <source>
        <dbReference type="EMBL" id="ACD94639.1"/>
    </source>
</evidence>
<dbReference type="PANTHER" id="PTHR46491:SF3">
    <property type="entry name" value="CDGSH IRON-SULFUR DOMAIN-CONTAINING PROTEIN 3, MITOCHONDRIAL"/>
    <property type="match status" value="1"/>
</dbReference>
<organism evidence="6 7">
    <name type="scientific">Trichlorobacter lovleyi (strain ATCC BAA-1151 / DSM 17278 / SZ)</name>
    <name type="common">Geobacter lovleyi</name>
    <dbReference type="NCBI Taxonomy" id="398767"/>
    <lineage>
        <taxon>Bacteria</taxon>
        <taxon>Pseudomonadati</taxon>
        <taxon>Thermodesulfobacteriota</taxon>
        <taxon>Desulfuromonadia</taxon>
        <taxon>Geobacterales</taxon>
        <taxon>Geobacteraceae</taxon>
        <taxon>Trichlorobacter</taxon>
    </lineage>
</organism>
<dbReference type="SMART" id="SM00704">
    <property type="entry name" value="ZnF_CDGSH"/>
    <property type="match status" value="2"/>
</dbReference>
<dbReference type="STRING" id="398767.Glov_0916"/>
<dbReference type="InterPro" id="IPR018967">
    <property type="entry name" value="FeS-contain_CDGSH-typ"/>
</dbReference>
<accession>B3E5G8</accession>
<evidence type="ECO:0000256" key="4">
    <source>
        <dbReference type="ARBA" id="ARBA00023014"/>
    </source>
</evidence>
<gene>
    <name evidence="6" type="ordered locus">Glov_0916</name>
</gene>
<dbReference type="OrthoDB" id="9795032at2"/>
<dbReference type="HOGENOM" id="CLU_2129852_0_0_7"/>